<protein>
    <submittedName>
        <fullName evidence="1">Aldolase</fullName>
    </submittedName>
</protein>
<accession>A0AAF0D1T0</accession>
<organism evidence="1 2">
    <name type="scientific">Odinarchaeota yellowstonii (strain LCB_4)</name>
    <dbReference type="NCBI Taxonomy" id="1841599"/>
    <lineage>
        <taxon>Archaea</taxon>
        <taxon>Promethearchaeati</taxon>
        <taxon>Candidatus Odinarchaeota</taxon>
        <taxon>Candidatus Odinarchaeia</taxon>
        <taxon>Candidatus Odinarchaeales</taxon>
        <taxon>Candidatus Odinarchaeaceae</taxon>
        <taxon>Candidatus Odinarchaeum</taxon>
    </lineage>
</organism>
<dbReference type="InterPro" id="IPR027417">
    <property type="entry name" value="P-loop_NTPase"/>
</dbReference>
<reference evidence="1" key="2">
    <citation type="journal article" date="2022" name="Nat. Microbiol.">
        <title>A closed Candidatus Odinarchaeum chromosome exposes Asgard archaeal viruses.</title>
        <authorList>
            <person name="Tamarit D."/>
            <person name="Caceres E.F."/>
            <person name="Krupovic M."/>
            <person name="Nijland R."/>
            <person name="Eme L."/>
            <person name="Robinson N.P."/>
            <person name="Ettema T.J.G."/>
        </authorList>
    </citation>
    <scope>NUCLEOTIDE SEQUENCE</scope>
    <source>
        <strain evidence="1">LCB_4</strain>
    </source>
</reference>
<evidence type="ECO:0000313" key="2">
    <source>
        <dbReference type="Proteomes" id="UP000186851"/>
    </source>
</evidence>
<evidence type="ECO:0000313" key="1">
    <source>
        <dbReference type="EMBL" id="WEU40138.1"/>
    </source>
</evidence>
<gene>
    <name evidence="1" type="ORF">OdinLCB4_006615</name>
</gene>
<dbReference type="AlphaFoldDB" id="A0AAF0D1T0"/>
<name>A0AAF0D1T0_ODILC</name>
<dbReference type="Gene3D" id="3.40.50.300">
    <property type="entry name" value="P-loop containing nucleotide triphosphate hydrolases"/>
    <property type="match status" value="1"/>
</dbReference>
<sequence length="318" mass="37069">MSYHDIKIISTSERDVLFDKYRGRFLYEKKADIYGVCVKLITDIEWIKDAWEENFYSMSENIRSHGRLLVLFDSDVEPQIMYDPVSKTVIMFNIDYYGKIKSIALSNAGDILEDNHGIYSVHGACIDYNGSGICIIAPSGAGKTTHTYGLLRYNGVRVVSDDWFYARVYGANDILAFSSEKNFYIRADIIDIWPEYRNISHRIKFDNKGRSIIHINWIVGKERLRTMATLKTTILLKRDYDDPEKVVEVEPGEALKYLERNDYFNPHMLVLNEYKERIRRKFFNTLLHSTKIFTVNTTSPPEETNRILYETVKSSVKD</sequence>
<proteinExistence type="predicted"/>
<dbReference type="EMBL" id="CP091871">
    <property type="protein sequence ID" value="WEU40138.1"/>
    <property type="molecule type" value="Genomic_DNA"/>
</dbReference>
<dbReference type="SUPFAM" id="SSF53795">
    <property type="entry name" value="PEP carboxykinase-like"/>
    <property type="match status" value="1"/>
</dbReference>
<dbReference type="Proteomes" id="UP000186851">
    <property type="component" value="Chromosome"/>
</dbReference>
<reference evidence="1" key="1">
    <citation type="journal article" date="2017" name="Nature">
        <title>Asgard archaea illuminate the origin of eukaryotic cellular complexity.</title>
        <authorList>
            <person name="Zaremba-Niedzwiedzka K."/>
            <person name="Caceres E.F."/>
            <person name="Saw J.H."/>
            <person name="Backstrom D."/>
            <person name="Juzokaite L."/>
            <person name="Vancaester E."/>
            <person name="Seitz K.W."/>
            <person name="Anantharaman K."/>
            <person name="Starnawski P."/>
            <person name="Kjeldsen K.U."/>
            <person name="Scott M.B."/>
            <person name="Nunoura T."/>
            <person name="Banfield J.F."/>
            <person name="Schramm A."/>
            <person name="Baker B.J."/>
            <person name="Spang A."/>
            <person name="Ettema T.J.G."/>
        </authorList>
    </citation>
    <scope>NUCLEOTIDE SEQUENCE</scope>
    <source>
        <strain evidence="1">LCB_4</strain>
    </source>
</reference>
<dbReference type="KEGG" id="oyw:OdinLCB4_006615"/>